<evidence type="ECO:0000259" key="7">
    <source>
        <dbReference type="PROSITE" id="PS50811"/>
    </source>
</evidence>
<keyword evidence="5" id="KW-0539">Nucleus</keyword>
<dbReference type="GO" id="GO:0003700">
    <property type="term" value="F:DNA-binding transcription factor activity"/>
    <property type="evidence" value="ECO:0007669"/>
    <property type="project" value="InterPro"/>
</dbReference>
<comment type="caution">
    <text evidence="8">The sequence shown here is derived from an EMBL/GenBank/DDBJ whole genome shotgun (WGS) entry which is preliminary data.</text>
</comment>
<dbReference type="GO" id="GO:0043565">
    <property type="term" value="F:sequence-specific DNA binding"/>
    <property type="evidence" value="ECO:0007669"/>
    <property type="project" value="InterPro"/>
</dbReference>
<organism evidence="8 9">
    <name type="scientific">Dillenia turbinata</name>
    <dbReference type="NCBI Taxonomy" id="194707"/>
    <lineage>
        <taxon>Eukaryota</taxon>
        <taxon>Viridiplantae</taxon>
        <taxon>Streptophyta</taxon>
        <taxon>Embryophyta</taxon>
        <taxon>Tracheophyta</taxon>
        <taxon>Spermatophyta</taxon>
        <taxon>Magnoliopsida</taxon>
        <taxon>eudicotyledons</taxon>
        <taxon>Gunneridae</taxon>
        <taxon>Pentapetalae</taxon>
        <taxon>Dilleniales</taxon>
        <taxon>Dilleniaceae</taxon>
        <taxon>Dillenia</taxon>
    </lineage>
</organism>
<dbReference type="EMBL" id="JBAMMX010000027">
    <property type="protein sequence ID" value="KAK6912500.1"/>
    <property type="molecule type" value="Genomic_DNA"/>
</dbReference>
<dbReference type="GO" id="GO:0005634">
    <property type="term" value="C:nucleus"/>
    <property type="evidence" value="ECO:0007669"/>
    <property type="project" value="UniProtKB-SubCell"/>
</dbReference>
<dbReference type="FunFam" id="2.20.25.80:FF:000008">
    <property type="entry name" value="WRKY transcription factor 40"/>
    <property type="match status" value="1"/>
</dbReference>
<evidence type="ECO:0000256" key="6">
    <source>
        <dbReference type="SAM" id="MobiDB-lite"/>
    </source>
</evidence>
<feature type="compositionally biased region" description="Polar residues" evidence="6">
    <location>
        <begin position="148"/>
        <end position="169"/>
    </location>
</feature>
<dbReference type="SUPFAM" id="SSF118290">
    <property type="entry name" value="WRKY DNA-binding domain"/>
    <property type="match status" value="1"/>
</dbReference>
<dbReference type="PANTHER" id="PTHR31429">
    <property type="entry name" value="WRKY TRANSCRIPTION FACTOR 36-RELATED"/>
    <property type="match status" value="1"/>
</dbReference>
<evidence type="ECO:0000256" key="1">
    <source>
        <dbReference type="ARBA" id="ARBA00004123"/>
    </source>
</evidence>
<evidence type="ECO:0000256" key="4">
    <source>
        <dbReference type="ARBA" id="ARBA00023163"/>
    </source>
</evidence>
<sequence length="235" mass="26573">MLAEIERLRKENENLKFLLEAMSSKYNLLQAHLQEKIEQMGNLFIENEHSKRARTEIPVIKTSQVFVRTDFKDKSLIVKDGYQWRKYGQKVTKDNPSPRAYFRCSMAPSCPVKKKVQRCSEDKSLLVATYEGEHNHGTPGSHGSSSSQPDKSLRSSSNNDAPSTMMSDSFGPSITLDLTLSSSNKDITRRPQSFSEDHKSKNSNYLEEYVASLTKDPKFTEALAAAVARSFPRLT</sequence>
<dbReference type="Pfam" id="PF03106">
    <property type="entry name" value="WRKY"/>
    <property type="match status" value="1"/>
</dbReference>
<keyword evidence="4" id="KW-0804">Transcription</keyword>
<feature type="compositionally biased region" description="Low complexity" evidence="6">
    <location>
        <begin position="137"/>
        <end position="147"/>
    </location>
</feature>
<dbReference type="GO" id="GO:0050832">
    <property type="term" value="P:defense response to fungus"/>
    <property type="evidence" value="ECO:0007669"/>
    <property type="project" value="UniProtKB-ARBA"/>
</dbReference>
<dbReference type="PANTHER" id="PTHR31429:SF38">
    <property type="entry name" value="WRKY TRANSCRIPTION FACTOR 40-RELATED"/>
    <property type="match status" value="1"/>
</dbReference>
<keyword evidence="2" id="KW-0805">Transcription regulation</keyword>
<dbReference type="Proteomes" id="UP001370490">
    <property type="component" value="Unassembled WGS sequence"/>
</dbReference>
<dbReference type="GO" id="GO:0031347">
    <property type="term" value="P:regulation of defense response"/>
    <property type="evidence" value="ECO:0007669"/>
    <property type="project" value="UniProtKB-ARBA"/>
</dbReference>
<protein>
    <submittedName>
        <fullName evidence="8">WRKY domain</fullName>
    </submittedName>
</protein>
<proteinExistence type="predicted"/>
<comment type="subcellular location">
    <subcellularLocation>
        <location evidence="1">Nucleus</location>
    </subcellularLocation>
</comment>
<dbReference type="GO" id="GO:0009751">
    <property type="term" value="P:response to salicylic acid"/>
    <property type="evidence" value="ECO:0007669"/>
    <property type="project" value="UniProtKB-ARBA"/>
</dbReference>
<gene>
    <name evidence="8" type="ORF">RJ641_022101</name>
</gene>
<keyword evidence="3" id="KW-0238">DNA-binding</keyword>
<evidence type="ECO:0000256" key="5">
    <source>
        <dbReference type="ARBA" id="ARBA00023242"/>
    </source>
</evidence>
<evidence type="ECO:0000256" key="2">
    <source>
        <dbReference type="ARBA" id="ARBA00023015"/>
    </source>
</evidence>
<evidence type="ECO:0000256" key="3">
    <source>
        <dbReference type="ARBA" id="ARBA00023125"/>
    </source>
</evidence>
<dbReference type="SMART" id="SM00774">
    <property type="entry name" value="WRKY"/>
    <property type="match status" value="1"/>
</dbReference>
<feature type="domain" description="WRKY" evidence="7">
    <location>
        <begin position="73"/>
        <end position="139"/>
    </location>
</feature>
<dbReference type="InterPro" id="IPR036576">
    <property type="entry name" value="WRKY_dom_sf"/>
</dbReference>
<dbReference type="InterPro" id="IPR044810">
    <property type="entry name" value="WRKY_plant"/>
</dbReference>
<keyword evidence="9" id="KW-1185">Reference proteome</keyword>
<dbReference type="GO" id="GO:0042742">
    <property type="term" value="P:defense response to bacterium"/>
    <property type="evidence" value="ECO:0007669"/>
    <property type="project" value="UniProtKB-ARBA"/>
</dbReference>
<dbReference type="GO" id="GO:0002237">
    <property type="term" value="P:response to molecule of bacterial origin"/>
    <property type="evidence" value="ECO:0007669"/>
    <property type="project" value="UniProtKB-ARBA"/>
</dbReference>
<reference evidence="8 9" key="1">
    <citation type="submission" date="2023-12" db="EMBL/GenBank/DDBJ databases">
        <title>A high-quality genome assembly for Dillenia turbinata (Dilleniales).</title>
        <authorList>
            <person name="Chanderbali A."/>
        </authorList>
    </citation>
    <scope>NUCLEOTIDE SEQUENCE [LARGE SCALE GENOMIC DNA]</scope>
    <source>
        <strain evidence="8">LSX21</strain>
        <tissue evidence="8">Leaf</tissue>
    </source>
</reference>
<accession>A0AAN8UBQ8</accession>
<name>A0AAN8UBQ8_9MAGN</name>
<evidence type="ECO:0000313" key="9">
    <source>
        <dbReference type="Proteomes" id="UP001370490"/>
    </source>
</evidence>
<dbReference type="PROSITE" id="PS50811">
    <property type="entry name" value="WRKY"/>
    <property type="match status" value="1"/>
</dbReference>
<dbReference type="InterPro" id="IPR003657">
    <property type="entry name" value="WRKY_dom"/>
</dbReference>
<dbReference type="AlphaFoldDB" id="A0AAN8UBQ8"/>
<dbReference type="Gene3D" id="2.20.25.80">
    <property type="entry name" value="WRKY domain"/>
    <property type="match status" value="1"/>
</dbReference>
<evidence type="ECO:0000313" key="8">
    <source>
        <dbReference type="EMBL" id="KAK6912500.1"/>
    </source>
</evidence>
<feature type="region of interest" description="Disordered" evidence="6">
    <location>
        <begin position="132"/>
        <end position="169"/>
    </location>
</feature>